<dbReference type="AlphaFoldDB" id="A0A1I1W1C7"/>
<evidence type="ECO:0000256" key="1">
    <source>
        <dbReference type="ARBA" id="ARBA00010641"/>
    </source>
</evidence>
<evidence type="ECO:0000313" key="8">
    <source>
        <dbReference type="EMBL" id="SFD87123.1"/>
    </source>
</evidence>
<feature type="domain" description="RNA polymerase sigma factor 70 region 4 type 2" evidence="7">
    <location>
        <begin position="143"/>
        <end position="188"/>
    </location>
</feature>
<dbReference type="SUPFAM" id="SSF88659">
    <property type="entry name" value="Sigma3 and sigma4 domains of RNA polymerase sigma factors"/>
    <property type="match status" value="1"/>
</dbReference>
<comment type="similarity">
    <text evidence="1">Belongs to the sigma-70 factor family. ECF subfamily.</text>
</comment>
<dbReference type="Gene3D" id="1.10.1740.10">
    <property type="match status" value="1"/>
</dbReference>
<evidence type="ECO:0000256" key="4">
    <source>
        <dbReference type="ARBA" id="ARBA00023125"/>
    </source>
</evidence>
<protein>
    <submittedName>
        <fullName evidence="8">RNA polymerase sigma-70 factor, ECF subfamily</fullName>
    </submittedName>
</protein>
<evidence type="ECO:0000259" key="7">
    <source>
        <dbReference type="Pfam" id="PF08281"/>
    </source>
</evidence>
<keyword evidence="5" id="KW-0804">Transcription</keyword>
<evidence type="ECO:0000256" key="2">
    <source>
        <dbReference type="ARBA" id="ARBA00023015"/>
    </source>
</evidence>
<dbReference type="GO" id="GO:0016987">
    <property type="term" value="F:sigma factor activity"/>
    <property type="evidence" value="ECO:0007669"/>
    <property type="project" value="UniProtKB-KW"/>
</dbReference>
<dbReference type="InterPro" id="IPR013249">
    <property type="entry name" value="RNA_pol_sigma70_r4_t2"/>
</dbReference>
<organism evidence="8 9">
    <name type="scientific">Nannocystis exedens</name>
    <dbReference type="NCBI Taxonomy" id="54"/>
    <lineage>
        <taxon>Bacteria</taxon>
        <taxon>Pseudomonadati</taxon>
        <taxon>Myxococcota</taxon>
        <taxon>Polyangia</taxon>
        <taxon>Nannocystales</taxon>
        <taxon>Nannocystaceae</taxon>
        <taxon>Nannocystis</taxon>
    </lineage>
</organism>
<dbReference type="GO" id="GO:0006352">
    <property type="term" value="P:DNA-templated transcription initiation"/>
    <property type="evidence" value="ECO:0007669"/>
    <property type="project" value="InterPro"/>
</dbReference>
<dbReference type="InterPro" id="IPR013324">
    <property type="entry name" value="RNA_pol_sigma_r3/r4-like"/>
</dbReference>
<dbReference type="InterPro" id="IPR013325">
    <property type="entry name" value="RNA_pol_sigma_r2"/>
</dbReference>
<dbReference type="InterPro" id="IPR036388">
    <property type="entry name" value="WH-like_DNA-bd_sf"/>
</dbReference>
<feature type="domain" description="RNA polymerase sigma-70 region 2" evidence="6">
    <location>
        <begin position="43"/>
        <end position="113"/>
    </location>
</feature>
<dbReference type="Pfam" id="PF04542">
    <property type="entry name" value="Sigma70_r2"/>
    <property type="match status" value="1"/>
</dbReference>
<accession>A0A1I1W1C7</accession>
<keyword evidence="3" id="KW-0731">Sigma factor</keyword>
<reference evidence="9" key="1">
    <citation type="submission" date="2016-10" db="EMBL/GenBank/DDBJ databases">
        <authorList>
            <person name="Varghese N."/>
            <person name="Submissions S."/>
        </authorList>
    </citation>
    <scope>NUCLEOTIDE SEQUENCE [LARGE SCALE GENOMIC DNA]</scope>
    <source>
        <strain evidence="9">ATCC 25963</strain>
    </source>
</reference>
<keyword evidence="4" id="KW-0238">DNA-binding</keyword>
<gene>
    <name evidence="8" type="ORF">SAMN02745121_02014</name>
</gene>
<evidence type="ECO:0000256" key="3">
    <source>
        <dbReference type="ARBA" id="ARBA00023082"/>
    </source>
</evidence>
<dbReference type="InterPro" id="IPR007627">
    <property type="entry name" value="RNA_pol_sigma70_r2"/>
</dbReference>
<name>A0A1I1W1C7_9BACT</name>
<dbReference type="OrthoDB" id="5514556at2"/>
<dbReference type="InterPro" id="IPR014284">
    <property type="entry name" value="RNA_pol_sigma-70_dom"/>
</dbReference>
<dbReference type="RefSeq" id="WP_096330802.1">
    <property type="nucleotide sequence ID" value="NZ_FOMX01000005.1"/>
</dbReference>
<dbReference type="NCBIfam" id="TIGR02937">
    <property type="entry name" value="sigma70-ECF"/>
    <property type="match status" value="1"/>
</dbReference>
<dbReference type="Gene3D" id="1.10.10.10">
    <property type="entry name" value="Winged helix-like DNA-binding domain superfamily/Winged helix DNA-binding domain"/>
    <property type="match status" value="1"/>
</dbReference>
<dbReference type="InterPro" id="IPR039425">
    <property type="entry name" value="RNA_pol_sigma-70-like"/>
</dbReference>
<dbReference type="STRING" id="54.SAMN02745121_02014"/>
<sequence length="211" mass="23532">MTAHARRSGVATGTLLSTARFLEEDEAFLHALRSGHRGAAAAFFERHADHVERVLVRVLGVDAEIPDLVQEVFLRALRGIGDFRGGPDKLRGWTTRIAVFTARGCIRRRRARWWLRSIAPEELPEPQADDASPELAHAAAGALRLLHRLPVDERIAFSLRYLEEMELREIAEACDTSLATIKRRLARAQGRIQRLAARDATLSSWLQGGDG</sequence>
<dbReference type="EMBL" id="FOMX01000005">
    <property type="protein sequence ID" value="SFD87123.1"/>
    <property type="molecule type" value="Genomic_DNA"/>
</dbReference>
<dbReference type="PANTHER" id="PTHR43133">
    <property type="entry name" value="RNA POLYMERASE ECF-TYPE SIGMA FACTO"/>
    <property type="match status" value="1"/>
</dbReference>
<proteinExistence type="inferred from homology"/>
<dbReference type="PANTHER" id="PTHR43133:SF8">
    <property type="entry name" value="RNA POLYMERASE SIGMA FACTOR HI_1459-RELATED"/>
    <property type="match status" value="1"/>
</dbReference>
<evidence type="ECO:0000259" key="6">
    <source>
        <dbReference type="Pfam" id="PF04542"/>
    </source>
</evidence>
<dbReference type="SUPFAM" id="SSF88946">
    <property type="entry name" value="Sigma2 domain of RNA polymerase sigma factors"/>
    <property type="match status" value="1"/>
</dbReference>
<keyword evidence="9" id="KW-1185">Reference proteome</keyword>
<evidence type="ECO:0000256" key="5">
    <source>
        <dbReference type="ARBA" id="ARBA00023163"/>
    </source>
</evidence>
<evidence type="ECO:0000313" key="9">
    <source>
        <dbReference type="Proteomes" id="UP000199400"/>
    </source>
</evidence>
<keyword evidence="2" id="KW-0805">Transcription regulation</keyword>
<dbReference type="CDD" id="cd06171">
    <property type="entry name" value="Sigma70_r4"/>
    <property type="match status" value="1"/>
</dbReference>
<dbReference type="Proteomes" id="UP000199400">
    <property type="component" value="Unassembled WGS sequence"/>
</dbReference>
<dbReference type="GO" id="GO:0003677">
    <property type="term" value="F:DNA binding"/>
    <property type="evidence" value="ECO:0007669"/>
    <property type="project" value="UniProtKB-KW"/>
</dbReference>
<dbReference type="Pfam" id="PF08281">
    <property type="entry name" value="Sigma70_r4_2"/>
    <property type="match status" value="1"/>
</dbReference>